<dbReference type="EMBL" id="FNTH01000001">
    <property type="protein sequence ID" value="SEC72039.1"/>
    <property type="molecule type" value="Genomic_DNA"/>
</dbReference>
<dbReference type="AlphaFoldDB" id="A0A1H4UTC5"/>
<evidence type="ECO:0000313" key="1">
    <source>
        <dbReference type="EMBL" id="SEC72039.1"/>
    </source>
</evidence>
<sequence length="214" mass="23028">MRCSAPTEAESDRCGARMARFGSRPCNGSADRNSGATIWPRSRSVVGLAQSVSGQSDAGSPMRPMRQGQALLARFVLLLLLSGCDEADQIAEQECRSLNARSSVLKTFSDDQNNKLVTFTLKYSSSLDAMMNAAKSETEKSAILDGARKSAVYSLDGTILVKSRDKATREVTCIAILSVSVLDTSAEKEIEFRVKQTSDGTPLVSVSPFLFSVD</sequence>
<gene>
    <name evidence="1" type="ORF">SAMN05444164_2571</name>
</gene>
<accession>A0A1H4UTC5</accession>
<protein>
    <submittedName>
        <fullName evidence="1">Uncharacterized protein</fullName>
    </submittedName>
</protein>
<reference evidence="1 2" key="1">
    <citation type="submission" date="2016-10" db="EMBL/GenBank/DDBJ databases">
        <authorList>
            <person name="de Groot N.N."/>
        </authorList>
    </citation>
    <scope>NUCLEOTIDE SEQUENCE [LARGE SCALE GENOMIC DNA]</scope>
    <source>
        <strain evidence="1 2">MT12</strain>
    </source>
</reference>
<dbReference type="Proteomes" id="UP000198992">
    <property type="component" value="Unassembled WGS sequence"/>
</dbReference>
<name>A0A1H4UTC5_9BRAD</name>
<evidence type="ECO:0000313" key="2">
    <source>
        <dbReference type="Proteomes" id="UP000198992"/>
    </source>
</evidence>
<organism evidence="1 2">
    <name type="scientific">Bradyrhizobium erythrophlei</name>
    <dbReference type="NCBI Taxonomy" id="1437360"/>
    <lineage>
        <taxon>Bacteria</taxon>
        <taxon>Pseudomonadati</taxon>
        <taxon>Pseudomonadota</taxon>
        <taxon>Alphaproteobacteria</taxon>
        <taxon>Hyphomicrobiales</taxon>
        <taxon>Nitrobacteraceae</taxon>
        <taxon>Bradyrhizobium</taxon>
    </lineage>
</organism>
<proteinExistence type="predicted"/>